<dbReference type="SUPFAM" id="SSF56801">
    <property type="entry name" value="Acetyl-CoA synthetase-like"/>
    <property type="match status" value="1"/>
</dbReference>
<feature type="transmembrane region" description="Helical" evidence="3">
    <location>
        <begin position="23"/>
        <end position="46"/>
    </location>
</feature>
<dbReference type="EMBL" id="BARS01001001">
    <property type="protein sequence ID" value="GAF84857.1"/>
    <property type="molecule type" value="Genomic_DNA"/>
</dbReference>
<evidence type="ECO:0000259" key="4">
    <source>
        <dbReference type="Pfam" id="PF00501"/>
    </source>
</evidence>
<organism evidence="6">
    <name type="scientific">marine sediment metagenome</name>
    <dbReference type="NCBI Taxonomy" id="412755"/>
    <lineage>
        <taxon>unclassified sequences</taxon>
        <taxon>metagenomes</taxon>
        <taxon>ecological metagenomes</taxon>
    </lineage>
</organism>
<sequence length="322" mass="35254">VKQGLATEQLTSDAIGLCVLPFFHIYGMTVLLSTGLALGMTGVVMMRFDVEKMLELVGKYGMTNLFLAPPAVLAMANVPNPSRFDTSALQVVHSGAAPLPLEVAERVKSIYGCVVTQGYGLTETSPSTNTNPLDRIKLESCGLPLADTFEKIVSLDTGKELPAGEVGEVAVKGPQVMKGYWKRPEETRECLSEDGWLLTGDIGWQDEDGYLYIVDRKKEMIKYKGYQVAPAELEAVLHEHPAVLDAAVIPKPHLEGGEIPKALVVLREGCEASPEELMAFVAEKVAPYKKIREVEYVSEVPKSPAGKILRRELIERERGRKS</sequence>
<gene>
    <name evidence="6" type="ORF">S01H1_02140</name>
</gene>
<dbReference type="GO" id="GO:0016405">
    <property type="term" value="F:CoA-ligase activity"/>
    <property type="evidence" value="ECO:0007669"/>
    <property type="project" value="TreeGrafter"/>
</dbReference>
<proteinExistence type="inferred from homology"/>
<keyword evidence="3" id="KW-0812">Transmembrane</keyword>
<comment type="caution">
    <text evidence="6">The sequence shown here is derived from an EMBL/GenBank/DDBJ whole genome shotgun (WGS) entry which is preliminary data.</text>
</comment>
<evidence type="ECO:0008006" key="7">
    <source>
        <dbReference type="Google" id="ProtNLM"/>
    </source>
</evidence>
<feature type="non-terminal residue" evidence="6">
    <location>
        <position position="1"/>
    </location>
</feature>
<comment type="similarity">
    <text evidence="1">Belongs to the ATP-dependent AMP-binding enzyme family.</text>
</comment>
<dbReference type="Gene3D" id="2.30.38.10">
    <property type="entry name" value="Luciferase, Domain 3"/>
    <property type="match status" value="1"/>
</dbReference>
<evidence type="ECO:0000256" key="3">
    <source>
        <dbReference type="SAM" id="Phobius"/>
    </source>
</evidence>
<dbReference type="InterPro" id="IPR000873">
    <property type="entry name" value="AMP-dep_synth/lig_dom"/>
</dbReference>
<dbReference type="InterPro" id="IPR045851">
    <property type="entry name" value="AMP-bd_C_sf"/>
</dbReference>
<protein>
    <recommendedName>
        <fullName evidence="7">AMP-dependent synthetase/ligase domain-containing protein</fullName>
    </recommendedName>
</protein>
<reference evidence="6" key="1">
    <citation type="journal article" date="2014" name="Front. Microbiol.">
        <title>High frequency of phylogenetically diverse reductive dehalogenase-homologous genes in deep subseafloor sedimentary metagenomes.</title>
        <authorList>
            <person name="Kawai M."/>
            <person name="Futagami T."/>
            <person name="Toyoda A."/>
            <person name="Takaki Y."/>
            <person name="Nishi S."/>
            <person name="Hori S."/>
            <person name="Arai W."/>
            <person name="Tsubouchi T."/>
            <person name="Morono Y."/>
            <person name="Uchiyama I."/>
            <person name="Ito T."/>
            <person name="Fujiyama A."/>
            <person name="Inagaki F."/>
            <person name="Takami H."/>
        </authorList>
    </citation>
    <scope>NUCLEOTIDE SEQUENCE</scope>
    <source>
        <strain evidence="6">Expedition CK06-06</strain>
    </source>
</reference>
<feature type="domain" description="AMP-binding enzyme C-terminal" evidence="5">
    <location>
        <begin position="232"/>
        <end position="307"/>
    </location>
</feature>
<dbReference type="Gene3D" id="3.40.50.980">
    <property type="match status" value="1"/>
</dbReference>
<name>X0T9H9_9ZZZZ</name>
<dbReference type="Pfam" id="PF00501">
    <property type="entry name" value="AMP-binding"/>
    <property type="match status" value="1"/>
</dbReference>
<evidence type="ECO:0000259" key="5">
    <source>
        <dbReference type="Pfam" id="PF13193"/>
    </source>
</evidence>
<dbReference type="FunFam" id="3.30.300.30:FF:000007">
    <property type="entry name" value="4-coumarate--CoA ligase 2"/>
    <property type="match status" value="1"/>
</dbReference>
<feature type="domain" description="AMP-dependent synthetase/ligase" evidence="4">
    <location>
        <begin position="10"/>
        <end position="181"/>
    </location>
</feature>
<dbReference type="Gene3D" id="3.30.300.30">
    <property type="match status" value="1"/>
</dbReference>
<keyword evidence="3" id="KW-0472">Membrane</keyword>
<evidence type="ECO:0000256" key="1">
    <source>
        <dbReference type="ARBA" id="ARBA00006432"/>
    </source>
</evidence>
<dbReference type="Pfam" id="PF13193">
    <property type="entry name" value="AMP-binding_C"/>
    <property type="match status" value="1"/>
</dbReference>
<dbReference type="PANTHER" id="PTHR24096">
    <property type="entry name" value="LONG-CHAIN-FATTY-ACID--COA LIGASE"/>
    <property type="match status" value="1"/>
</dbReference>
<keyword evidence="3" id="KW-1133">Transmembrane helix</keyword>
<dbReference type="AlphaFoldDB" id="X0T9H9"/>
<evidence type="ECO:0000256" key="2">
    <source>
        <dbReference type="ARBA" id="ARBA00022598"/>
    </source>
</evidence>
<dbReference type="InterPro" id="IPR025110">
    <property type="entry name" value="AMP-bd_C"/>
</dbReference>
<keyword evidence="2" id="KW-0436">Ligase</keyword>
<accession>X0T9H9</accession>
<evidence type="ECO:0000313" key="6">
    <source>
        <dbReference type="EMBL" id="GAF84857.1"/>
    </source>
</evidence>
<dbReference type="PANTHER" id="PTHR24096:SF149">
    <property type="entry name" value="AMP-BINDING DOMAIN-CONTAINING PROTEIN-RELATED"/>
    <property type="match status" value="1"/>
</dbReference>